<evidence type="ECO:0000313" key="15">
    <source>
        <dbReference type="Proteomes" id="UP000290204"/>
    </source>
</evidence>
<feature type="binding site" evidence="12">
    <location>
        <position position="708"/>
    </location>
    <ligand>
        <name>[4Fe-4S] cluster</name>
        <dbReference type="ChEBI" id="CHEBI:49883"/>
        <label>1</label>
    </ligand>
</feature>
<evidence type="ECO:0000256" key="12">
    <source>
        <dbReference type="PIRSR" id="PIRSR000159-50"/>
    </source>
</evidence>
<dbReference type="Pfam" id="PF01558">
    <property type="entry name" value="POR"/>
    <property type="match status" value="1"/>
</dbReference>
<evidence type="ECO:0000256" key="10">
    <source>
        <dbReference type="PIRSR" id="PIRSR000159-1"/>
    </source>
</evidence>
<dbReference type="PANTHER" id="PTHR32154">
    <property type="entry name" value="PYRUVATE-FLAVODOXIN OXIDOREDUCTASE-RELATED"/>
    <property type="match status" value="1"/>
</dbReference>
<comment type="cofactor">
    <cofactor evidence="12">
        <name>[4Fe-4S] cluster</name>
        <dbReference type="ChEBI" id="CHEBI:49883"/>
    </cofactor>
    <text evidence="12">Binds 3 [4Fe-4S] clusters per subunit.</text>
</comment>
<dbReference type="InterPro" id="IPR037112">
    <property type="entry name" value="Pyrv-flavodox_OxR_EKR_sf"/>
</dbReference>
<dbReference type="Gene3D" id="4.10.780.10">
    <property type="entry name" value="Pyruvate-flavodoxin oxidoreductase, EKR domain"/>
    <property type="match status" value="1"/>
</dbReference>
<feature type="binding site" evidence="10">
    <location>
        <position position="129"/>
    </location>
    <ligand>
        <name>pyruvate</name>
        <dbReference type="ChEBI" id="CHEBI:15361"/>
    </ligand>
</feature>
<accession>A0A4V1M767</accession>
<evidence type="ECO:0000256" key="2">
    <source>
        <dbReference type="ARBA" id="ARBA00022448"/>
    </source>
</evidence>
<dbReference type="AlphaFoldDB" id="A0A4V1M767"/>
<dbReference type="SUPFAM" id="SSF52922">
    <property type="entry name" value="TK C-terminal domain-like"/>
    <property type="match status" value="1"/>
</dbReference>
<feature type="binding site" evidence="10">
    <location>
        <position position="79"/>
    </location>
    <ligand>
        <name>thiamine diphosphate</name>
        <dbReference type="ChEBI" id="CHEBI:58937"/>
    </ligand>
</feature>
<feature type="binding site" evidence="10">
    <location>
        <position position="842"/>
    </location>
    <ligand>
        <name>thiamine diphosphate</name>
        <dbReference type="ChEBI" id="CHEBI:58937"/>
    </ligand>
</feature>
<proteinExistence type="inferred from homology"/>
<dbReference type="Pfam" id="PF17147">
    <property type="entry name" value="PFOR_II"/>
    <property type="match status" value="1"/>
</dbReference>
<evidence type="ECO:0000313" key="14">
    <source>
        <dbReference type="EMBL" id="RXK58480.1"/>
    </source>
</evidence>
<dbReference type="SUPFAM" id="SSF53323">
    <property type="entry name" value="Pyruvate-ferredoxin oxidoreductase, PFOR, domain III"/>
    <property type="match status" value="1"/>
</dbReference>
<evidence type="ECO:0000256" key="4">
    <source>
        <dbReference type="ARBA" id="ARBA00022723"/>
    </source>
</evidence>
<feature type="binding site" evidence="10">
    <location>
        <position position="865"/>
    </location>
    <ligand>
        <name>thiamine diphosphate</name>
        <dbReference type="ChEBI" id="CHEBI:58937"/>
    </ligand>
</feature>
<feature type="binding site" evidence="12">
    <location>
        <position position="715"/>
    </location>
    <ligand>
        <name>[4Fe-4S] cluster</name>
        <dbReference type="ChEBI" id="CHEBI:49883"/>
        <label>2</label>
    </ligand>
</feature>
<evidence type="ECO:0000256" key="7">
    <source>
        <dbReference type="ARBA" id="ARBA00023004"/>
    </source>
</evidence>
<evidence type="ECO:0000256" key="6">
    <source>
        <dbReference type="ARBA" id="ARBA00023002"/>
    </source>
</evidence>
<dbReference type="EMBL" id="SDHW01000006">
    <property type="protein sequence ID" value="RXK58480.1"/>
    <property type="molecule type" value="Genomic_DNA"/>
</dbReference>
<dbReference type="Pfam" id="PF12838">
    <property type="entry name" value="Fer4_7"/>
    <property type="match status" value="1"/>
</dbReference>
<feature type="binding site" evidence="10">
    <location>
        <position position="46"/>
    </location>
    <ligand>
        <name>pyruvate</name>
        <dbReference type="ChEBI" id="CHEBI:15361"/>
    </ligand>
</feature>
<dbReference type="PROSITE" id="PS00198">
    <property type="entry name" value="4FE4S_FER_1"/>
    <property type="match status" value="2"/>
</dbReference>
<evidence type="ECO:0000259" key="13">
    <source>
        <dbReference type="PROSITE" id="PS51379"/>
    </source>
</evidence>
<comment type="caution">
    <text evidence="14">The sequence shown here is derived from an EMBL/GenBank/DDBJ whole genome shotgun (WGS) entry which is preliminary data.</text>
</comment>
<dbReference type="PANTHER" id="PTHR32154:SF0">
    <property type="entry name" value="PYRUVATE-FLAVODOXIN OXIDOREDUCTASE-RELATED"/>
    <property type="match status" value="1"/>
</dbReference>
<evidence type="ECO:0000256" key="3">
    <source>
        <dbReference type="ARBA" id="ARBA00022485"/>
    </source>
</evidence>
<dbReference type="OrthoDB" id="9808559at2"/>
<dbReference type="Gene3D" id="3.30.70.20">
    <property type="match status" value="1"/>
</dbReference>
<keyword evidence="7 12" id="KW-0408">Iron</keyword>
<dbReference type="InterPro" id="IPR017896">
    <property type="entry name" value="4Fe4S_Fe-S-bd"/>
</dbReference>
<feature type="site" description="Important for catalytic activity" evidence="11">
    <location>
        <position position="1021"/>
    </location>
</feature>
<dbReference type="SMART" id="SM00890">
    <property type="entry name" value="EKR"/>
    <property type="match status" value="1"/>
</dbReference>
<dbReference type="InterPro" id="IPR011895">
    <property type="entry name" value="Pyrv_flavodox_OxRed"/>
</dbReference>
<keyword evidence="6 9" id="KW-0560">Oxidoreductase</keyword>
<dbReference type="Pfam" id="PF10371">
    <property type="entry name" value="EKR"/>
    <property type="match status" value="1"/>
</dbReference>
<keyword evidence="8 12" id="KW-0411">Iron-sulfur</keyword>
<keyword evidence="2 9" id="KW-0813">Transport</keyword>
<dbReference type="Proteomes" id="UP000290204">
    <property type="component" value="Unassembled WGS sequence"/>
</dbReference>
<dbReference type="GO" id="GO:0005506">
    <property type="term" value="F:iron ion binding"/>
    <property type="evidence" value="ECO:0007669"/>
    <property type="project" value="InterPro"/>
</dbReference>
<dbReference type="FunFam" id="3.30.70.20:FF:000022">
    <property type="entry name" value="Pyruvate:ferredoxin (Flavodoxin) oxidoreductase"/>
    <property type="match status" value="1"/>
</dbReference>
<dbReference type="CDD" id="cd03377">
    <property type="entry name" value="TPP_PFOR_PNO"/>
    <property type="match status" value="1"/>
</dbReference>
<dbReference type="RefSeq" id="WP_129132281.1">
    <property type="nucleotide sequence ID" value="NZ_SDHW01000006.1"/>
</dbReference>
<evidence type="ECO:0000256" key="8">
    <source>
        <dbReference type="ARBA" id="ARBA00023014"/>
    </source>
</evidence>
<gene>
    <name evidence="14" type="primary">nifJ</name>
    <name evidence="14" type="ORF">ESA94_17745</name>
</gene>
<protein>
    <submittedName>
        <fullName evidence="14">Pyruvate:ferredoxin (Flavodoxin) oxidoreductase</fullName>
    </submittedName>
</protein>
<feature type="binding site" evidence="12">
    <location>
        <position position="705"/>
    </location>
    <ligand>
        <name>[4Fe-4S] cluster</name>
        <dbReference type="ChEBI" id="CHEBI:49883"/>
        <label>1</label>
    </ligand>
</feature>
<dbReference type="InterPro" id="IPR019456">
    <property type="entry name" value="Pyrv-flavodox_OxRtase_EKR"/>
</dbReference>
<dbReference type="InterPro" id="IPR017900">
    <property type="entry name" value="4Fe4S_Fe_S_CS"/>
</dbReference>
<dbReference type="InterPro" id="IPR029061">
    <property type="entry name" value="THDP-binding"/>
</dbReference>
<dbReference type="InterPro" id="IPR050722">
    <property type="entry name" value="Pyruvate:ferred/Flavod_OxRd"/>
</dbReference>
<dbReference type="InterPro" id="IPR002880">
    <property type="entry name" value="Pyrv_Fd/Flavodoxin_OxRdtase_N"/>
</dbReference>
<keyword evidence="4 12" id="KW-0479">Metal-binding</keyword>
<reference evidence="14 15" key="1">
    <citation type="submission" date="2019-01" db="EMBL/GenBank/DDBJ databases">
        <title>Lacibacter sp. strain TTM-7.</title>
        <authorList>
            <person name="Chen W.-M."/>
        </authorList>
    </citation>
    <scope>NUCLEOTIDE SEQUENCE [LARGE SCALE GENOMIC DNA]</scope>
    <source>
        <strain evidence="14 15">TTM-7</strain>
    </source>
</reference>
<dbReference type="NCBIfam" id="TIGR02176">
    <property type="entry name" value="pyruv_ox_red"/>
    <property type="match status" value="1"/>
</dbReference>
<feature type="site" description="Important for catalytic activity" evidence="11">
    <location>
        <position position="79"/>
    </location>
</feature>
<feature type="binding site" evidence="12">
    <location>
        <position position="769"/>
    </location>
    <ligand>
        <name>[4Fe-4S] cluster</name>
        <dbReference type="ChEBI" id="CHEBI:49883"/>
        <label>2</label>
    </ligand>
</feature>
<dbReference type="InterPro" id="IPR019752">
    <property type="entry name" value="Pyrv/ketoisovalerate_OxRed_cat"/>
</dbReference>
<evidence type="ECO:0000256" key="11">
    <source>
        <dbReference type="PIRSR" id="PIRSR000159-2"/>
    </source>
</evidence>
<keyword evidence="15" id="KW-1185">Reference proteome</keyword>
<dbReference type="Pfam" id="PF02775">
    <property type="entry name" value="TPP_enzyme_C"/>
    <property type="match status" value="1"/>
</dbReference>
<dbReference type="GO" id="GO:0016903">
    <property type="term" value="F:oxidoreductase activity, acting on the aldehyde or oxo group of donors"/>
    <property type="evidence" value="ECO:0007669"/>
    <property type="project" value="InterPro"/>
</dbReference>
<dbReference type="CDD" id="cd07034">
    <property type="entry name" value="TPP_PYR_PFOR_IOR-alpha_like"/>
    <property type="match status" value="1"/>
</dbReference>
<feature type="binding site" evidence="12">
    <location>
        <position position="773"/>
    </location>
    <ligand>
        <name>[4Fe-4S] cluster</name>
        <dbReference type="ChEBI" id="CHEBI:49883"/>
        <label>1</label>
    </ligand>
</feature>
<feature type="binding site" evidence="12">
    <location>
        <position position="837"/>
    </location>
    <ligand>
        <name>[4Fe-4S] cluster</name>
        <dbReference type="ChEBI" id="CHEBI:49883"/>
        <label>3</label>
    </ligand>
</feature>
<dbReference type="FunFam" id="3.40.50.970:FF:000012">
    <property type="entry name" value="Pyruvate:ferredoxin (Flavodoxin) oxidoreductase"/>
    <property type="match status" value="1"/>
</dbReference>
<feature type="site" description="Important for catalytic activity" evidence="11">
    <location>
        <position position="46"/>
    </location>
</feature>
<dbReference type="GO" id="GO:0022900">
    <property type="term" value="P:electron transport chain"/>
    <property type="evidence" value="ECO:0007669"/>
    <property type="project" value="InterPro"/>
</dbReference>
<feature type="binding site" evidence="12">
    <location>
        <position position="711"/>
    </location>
    <ligand>
        <name>[4Fe-4S] cluster</name>
        <dbReference type="ChEBI" id="CHEBI:49883"/>
        <label>1</label>
    </ligand>
</feature>
<dbReference type="InterPro" id="IPR011766">
    <property type="entry name" value="TPP_enzyme_TPP-bd"/>
</dbReference>
<feature type="binding site" evidence="10">
    <location>
        <begin position="1016"/>
        <end position="1021"/>
    </location>
    <ligand>
        <name>thiamine diphosphate</name>
        <dbReference type="ChEBI" id="CHEBI:58937"/>
    </ligand>
</feature>
<feature type="binding site" evidence="12">
    <location>
        <position position="766"/>
    </location>
    <ligand>
        <name>[4Fe-4S] cluster</name>
        <dbReference type="ChEBI" id="CHEBI:49883"/>
        <label>2</label>
    </ligand>
</feature>
<dbReference type="Gene3D" id="3.40.50.970">
    <property type="match status" value="2"/>
</dbReference>
<dbReference type="FunFam" id="3.40.50.920:FF:000007">
    <property type="entry name" value="Pyruvate:ferredoxin (Flavodoxin) oxidoreductase"/>
    <property type="match status" value="1"/>
</dbReference>
<dbReference type="GO" id="GO:0044281">
    <property type="term" value="P:small molecule metabolic process"/>
    <property type="evidence" value="ECO:0007669"/>
    <property type="project" value="UniProtKB-ARBA"/>
</dbReference>
<feature type="binding site" evidence="12">
    <location>
        <position position="763"/>
    </location>
    <ligand>
        <name>[4Fe-4S] cluster</name>
        <dbReference type="ChEBI" id="CHEBI:49883"/>
        <label>2</label>
    </ligand>
</feature>
<dbReference type="Pfam" id="PF01855">
    <property type="entry name" value="POR_N"/>
    <property type="match status" value="1"/>
</dbReference>
<name>A0A4V1M767_9BACT</name>
<sequence length="1190" mass="131760">MEATITAVQPEQTHPEKTQYEVMDGNEAAAYIAYKCNEVCAIYPITPSSTMGEWADEWSAKGMKNIFGTVPRIMEMQSEAGAAGAIHGALQGGALASTFTASQGLLLMIPNMFKIAGELTPTVFHIAARSLATHALSIFGDHSDVMAVRSTGFAMLFGNNPQEVMDMALIAQASTLRSRVPFLNIFDGFRTSHELNEVEVISDEIIERMIDMEAIHAHRNRALNPNNPFIRGTAQNPDVYFQNREAANTYHALVPSIVQEVMNEFGVLTGRKYKLYEYYGHAHPDRVVVIMGSAAGTVKETVDYLNNNGAHVGMIVVRLFRPLDVEAFMAVLPKSVVSIGVLDRCKEPNGIGEPLYMNVVNALNEAQENHHAHVIGGRYGLSSKEFTPAMVKAVFRELKKEHPKNHFTIGIDDDVTHTSLEYDKTFNLEAQHQFRGLFFGLGADGTVSANKNSIKIIGDKTNDHVQGYFVYDSKKSGSLTVSHLRFGENPINSTYLVQSANFVACHHFNYLTKYDILKEAEENAVFLLNAPYEKEELWSKLPKKIQEEIVHKKLKFYAINAYTVAKEAGMGNRINTILQTCFFAISNVLPREEAIAKIKEAIYDSYWKKGEAVVQKNYDAVDKTLANLYEVDYAQYTIGDRPIDAAVPAEAPAFVKEVLGKIIAGEGDELPVSAFPVDGTFPSGTTKWEKRNIADAVPVWDASMCTQCGKCFMICPHAAIRPKVYDKALLNDAPDGWKHVAPIGKEWNKETEAYTLQVSTEDCTGCTLCVEFCPITSKTDPGHKAINMMDKTDIQEKEKENWDYFLSIPEVDRTRVNKNTVKGSQFFQPLFEFSGACSGCGETPYLKLLTQLFGERMIVANATGCSSIFGGNLPTTPWTKNKEGVGPAWANSLFEDNAEFGLGLSMASNKKKEMALQLLDELRPMVGEELVDKIINNNGTTEAELAEKHELVKELKLRLSRERSMAALNLFHLADFLEEKSIWIIGGDGWAYDIGYGGLDHILSTGENVNIMVLDTEVYSNTGGQKSKATPIGASAKFSVNGKTAGKKDLAMQAIAHGTAYVAQIAMGGNDMHTVRTILEAEAYPGPSLIIAYSHCIAHGIDMAHGAEEQDFAVKSGYWPLFHYNPMKPKGERFVVDSKDPSLPLSEFMYHENRFNVIKAKDPALAARFLETAEEMKEGKWHRLQTLKGL</sequence>
<evidence type="ECO:0000256" key="1">
    <source>
        <dbReference type="ARBA" id="ARBA00009032"/>
    </source>
</evidence>
<dbReference type="SUPFAM" id="SSF54862">
    <property type="entry name" value="4Fe-4S ferredoxins"/>
    <property type="match status" value="1"/>
</dbReference>
<evidence type="ECO:0000256" key="5">
    <source>
        <dbReference type="ARBA" id="ARBA00022982"/>
    </source>
</evidence>
<feature type="binding site" evidence="12">
    <location>
        <position position="865"/>
    </location>
    <ligand>
        <name>[4Fe-4S] cluster</name>
        <dbReference type="ChEBI" id="CHEBI:49883"/>
        <label>3</label>
    </ligand>
</feature>
<evidence type="ECO:0000256" key="9">
    <source>
        <dbReference type="PIRNR" id="PIRNR000159"/>
    </source>
</evidence>
<dbReference type="Gene3D" id="3.40.920.10">
    <property type="entry name" value="Pyruvate-ferredoxin oxidoreductase, PFOR, domain III"/>
    <property type="match status" value="1"/>
</dbReference>
<dbReference type="InterPro" id="IPR033412">
    <property type="entry name" value="PFOR_II"/>
</dbReference>
<dbReference type="SUPFAM" id="SSF52518">
    <property type="entry name" value="Thiamin diphosphate-binding fold (THDP-binding)"/>
    <property type="match status" value="2"/>
</dbReference>
<keyword evidence="5 9" id="KW-0249">Electron transport</keyword>
<dbReference type="GO" id="GO:0051539">
    <property type="term" value="F:4 iron, 4 sulfur cluster binding"/>
    <property type="evidence" value="ECO:0007669"/>
    <property type="project" value="UniProtKB-KW"/>
</dbReference>
<feature type="domain" description="4Fe-4S ferredoxin-type" evidence="13">
    <location>
        <begin position="754"/>
        <end position="784"/>
    </location>
</feature>
<organism evidence="14 15">
    <name type="scientific">Lacibacter luteus</name>
    <dbReference type="NCBI Taxonomy" id="2508719"/>
    <lineage>
        <taxon>Bacteria</taxon>
        <taxon>Pseudomonadati</taxon>
        <taxon>Bacteroidota</taxon>
        <taxon>Chitinophagia</taxon>
        <taxon>Chitinophagales</taxon>
        <taxon>Chitinophagaceae</taxon>
        <taxon>Lacibacter</taxon>
    </lineage>
</organism>
<dbReference type="FunFam" id="3.40.920.10:FF:000001">
    <property type="entry name" value="Pyruvate:ferredoxin (Flavodoxin) oxidoreductase"/>
    <property type="match status" value="1"/>
</dbReference>
<dbReference type="PIRSF" id="PIRSF000159">
    <property type="entry name" value="NifJ"/>
    <property type="match status" value="1"/>
</dbReference>
<feature type="binding site" evidence="12">
    <location>
        <position position="1096"/>
    </location>
    <ligand>
        <name>[4Fe-4S] cluster</name>
        <dbReference type="ChEBI" id="CHEBI:49883"/>
        <label>3</label>
    </ligand>
</feature>
<feature type="binding site" evidence="12">
    <location>
        <position position="840"/>
    </location>
    <ligand>
        <name>[4Fe-4S] cluster</name>
        <dbReference type="ChEBI" id="CHEBI:49883"/>
        <label>3</label>
    </ligand>
</feature>
<comment type="similarity">
    <text evidence="1 9">Belongs to the pyruvate:ferredoxin/flavodoxin oxidoreductase family.</text>
</comment>
<feature type="domain" description="4Fe-4S ferredoxin-type" evidence="13">
    <location>
        <begin position="696"/>
        <end position="725"/>
    </location>
</feature>
<dbReference type="InterPro" id="IPR002869">
    <property type="entry name" value="Pyrv_flavodox_OxRed_cen"/>
</dbReference>
<keyword evidence="14" id="KW-0670">Pyruvate</keyword>
<dbReference type="Gene3D" id="3.40.50.920">
    <property type="match status" value="1"/>
</dbReference>
<dbReference type="PROSITE" id="PS51379">
    <property type="entry name" value="4FE4S_FER_2"/>
    <property type="match status" value="2"/>
</dbReference>
<dbReference type="InterPro" id="IPR009014">
    <property type="entry name" value="Transketo_C/PFOR_II"/>
</dbReference>
<keyword evidence="3 12" id="KW-0004">4Fe-4S</keyword>
<dbReference type="GO" id="GO:0030976">
    <property type="term" value="F:thiamine pyrophosphate binding"/>
    <property type="evidence" value="ECO:0007669"/>
    <property type="project" value="InterPro"/>
</dbReference>
<feature type="site" description="Important for catalytic activity" evidence="11">
    <location>
        <position position="129"/>
    </location>
</feature>
<dbReference type="GO" id="GO:0006979">
    <property type="term" value="P:response to oxidative stress"/>
    <property type="evidence" value="ECO:0007669"/>
    <property type="project" value="TreeGrafter"/>
</dbReference>
<feature type="binding site" evidence="10">
    <location>
        <begin position="987"/>
        <end position="990"/>
    </location>
    <ligand>
        <name>thiamine diphosphate</name>
        <dbReference type="ChEBI" id="CHEBI:58937"/>
    </ligand>
</feature>